<evidence type="ECO:0000313" key="3">
    <source>
        <dbReference type="EMBL" id="PMC98262.1"/>
    </source>
</evidence>
<accession>A0A2N6VGE4</accession>
<evidence type="ECO:0000256" key="1">
    <source>
        <dbReference type="ARBA" id="ARBA00022729"/>
    </source>
</evidence>
<dbReference type="Proteomes" id="UP000235598">
    <property type="component" value="Unassembled WGS sequence"/>
</dbReference>
<evidence type="ECO:0000313" key="4">
    <source>
        <dbReference type="Proteomes" id="UP000235598"/>
    </source>
</evidence>
<feature type="non-terminal residue" evidence="3">
    <location>
        <position position="1"/>
    </location>
</feature>
<feature type="non-terminal residue" evidence="3">
    <location>
        <position position="105"/>
    </location>
</feature>
<dbReference type="SUPFAM" id="SSF53850">
    <property type="entry name" value="Periplasmic binding protein-like II"/>
    <property type="match status" value="1"/>
</dbReference>
<comment type="caution">
    <text evidence="3">The sequence shown here is derived from an EMBL/GenBank/DDBJ whole genome shotgun (WGS) entry which is preliminary data.</text>
</comment>
<dbReference type="InterPro" id="IPR000914">
    <property type="entry name" value="SBP_5_dom"/>
</dbReference>
<feature type="domain" description="Solute-binding protein family 5" evidence="2">
    <location>
        <begin position="1"/>
        <end position="104"/>
    </location>
</feature>
<protein>
    <submittedName>
        <fullName evidence="3">Peptide ABC transporter substrate-binding protein</fullName>
    </submittedName>
</protein>
<dbReference type="InterPro" id="IPR039424">
    <property type="entry name" value="SBP_5"/>
</dbReference>
<dbReference type="AlphaFoldDB" id="A0A2N6VGE4"/>
<dbReference type="Gene3D" id="3.10.105.10">
    <property type="entry name" value="Dipeptide-binding Protein, Domain 3"/>
    <property type="match status" value="1"/>
</dbReference>
<reference evidence="3 4" key="1">
    <citation type="submission" date="2017-09" db="EMBL/GenBank/DDBJ databases">
        <title>Bacterial strain isolated from the female urinary microbiota.</title>
        <authorList>
            <person name="Thomas-White K."/>
            <person name="Kumar N."/>
            <person name="Forster S."/>
            <person name="Putonti C."/>
            <person name="Lawley T."/>
            <person name="Wolfe A.J."/>
        </authorList>
    </citation>
    <scope>NUCLEOTIDE SEQUENCE [LARGE SCALE GENOMIC DNA]</scope>
    <source>
        <strain evidence="3 4">UMB1301</strain>
    </source>
</reference>
<dbReference type="PANTHER" id="PTHR30290">
    <property type="entry name" value="PERIPLASMIC BINDING COMPONENT OF ABC TRANSPORTER"/>
    <property type="match status" value="1"/>
</dbReference>
<dbReference type="GO" id="GO:0015833">
    <property type="term" value="P:peptide transport"/>
    <property type="evidence" value="ECO:0007669"/>
    <property type="project" value="TreeGrafter"/>
</dbReference>
<dbReference type="PANTHER" id="PTHR30290:SF38">
    <property type="entry name" value="D,D-DIPEPTIDE-BINDING PERIPLASMIC PROTEIN DDPA-RELATED"/>
    <property type="match status" value="1"/>
</dbReference>
<name>A0A2N6VGE4_9MICO</name>
<sequence length="105" mass="11408">KLEKAKLKYFSEATATTNALKSGDVDVVYNLQAPALLKAFENDEGYEVHNGESTGKLILSMNNRLAPFKDKKVRQAVLYAIDRKGLMDAAWHGNGTLVGSPVAPS</sequence>
<gene>
    <name evidence="3" type="ORF">CJ199_16140</name>
</gene>
<keyword evidence="1" id="KW-0732">Signal</keyword>
<dbReference type="Pfam" id="PF00496">
    <property type="entry name" value="SBP_bac_5"/>
    <property type="match status" value="1"/>
</dbReference>
<dbReference type="RefSeq" id="WP_257994730.1">
    <property type="nucleotide sequence ID" value="NZ_PNHK01000772.1"/>
</dbReference>
<proteinExistence type="predicted"/>
<dbReference type="Gene3D" id="3.40.190.10">
    <property type="entry name" value="Periplasmic binding protein-like II"/>
    <property type="match status" value="1"/>
</dbReference>
<dbReference type="GO" id="GO:1904680">
    <property type="term" value="F:peptide transmembrane transporter activity"/>
    <property type="evidence" value="ECO:0007669"/>
    <property type="project" value="TreeGrafter"/>
</dbReference>
<organism evidence="3 4">
    <name type="scientific">Brevibacterium paucivorans</name>
    <dbReference type="NCBI Taxonomy" id="170994"/>
    <lineage>
        <taxon>Bacteria</taxon>
        <taxon>Bacillati</taxon>
        <taxon>Actinomycetota</taxon>
        <taxon>Actinomycetes</taxon>
        <taxon>Micrococcales</taxon>
        <taxon>Brevibacteriaceae</taxon>
        <taxon>Brevibacterium</taxon>
    </lineage>
</organism>
<evidence type="ECO:0000259" key="2">
    <source>
        <dbReference type="Pfam" id="PF00496"/>
    </source>
</evidence>
<dbReference type="EMBL" id="PNHK01000772">
    <property type="protein sequence ID" value="PMC98262.1"/>
    <property type="molecule type" value="Genomic_DNA"/>
</dbReference>